<sequence length="103" mass="11366">MSVSQQYALDVHRAAQHGTPPPPAPGTHDWRTVRELREAHLESRRVRVRAPRPPRRRPLRRAAGVLRALRALRLLRAPRQNGGRGPAEGGPLPHCGGSQAQCS</sequence>
<proteinExistence type="predicted"/>
<dbReference type="RefSeq" id="WP_208885631.1">
    <property type="nucleotide sequence ID" value="NZ_CP031320.1"/>
</dbReference>
<name>A0A345XVQ4_9ACTN</name>
<feature type="region of interest" description="Disordered" evidence="1">
    <location>
        <begin position="75"/>
        <end position="103"/>
    </location>
</feature>
<accession>A0A345XVQ4</accession>
<gene>
    <name evidence="2" type="ORF">DVA86_26880</name>
</gene>
<evidence type="ECO:0000256" key="1">
    <source>
        <dbReference type="SAM" id="MobiDB-lite"/>
    </source>
</evidence>
<keyword evidence="3" id="KW-1185">Reference proteome</keyword>
<organism evidence="2 3">
    <name type="scientific">Streptomyces armeniacus</name>
    <dbReference type="NCBI Taxonomy" id="83291"/>
    <lineage>
        <taxon>Bacteria</taxon>
        <taxon>Bacillati</taxon>
        <taxon>Actinomycetota</taxon>
        <taxon>Actinomycetes</taxon>
        <taxon>Kitasatosporales</taxon>
        <taxon>Streptomycetaceae</taxon>
        <taxon>Streptomyces</taxon>
    </lineage>
</organism>
<evidence type="ECO:0000313" key="2">
    <source>
        <dbReference type="EMBL" id="AXK35720.1"/>
    </source>
</evidence>
<feature type="region of interest" description="Disordered" evidence="1">
    <location>
        <begin position="1"/>
        <end position="29"/>
    </location>
</feature>
<dbReference type="KEGG" id="sarm:DVA86_26880"/>
<dbReference type="Proteomes" id="UP000254425">
    <property type="component" value="Chromosome"/>
</dbReference>
<protein>
    <submittedName>
        <fullName evidence="2">Uncharacterized protein</fullName>
    </submittedName>
</protein>
<reference evidence="2 3" key="1">
    <citation type="submission" date="2018-07" db="EMBL/GenBank/DDBJ databases">
        <title>Draft genome of the type strain Streptomyces armeniacus ATCC 15676.</title>
        <authorList>
            <person name="Labana P."/>
            <person name="Gosse J.T."/>
            <person name="Boddy C.N."/>
        </authorList>
    </citation>
    <scope>NUCLEOTIDE SEQUENCE [LARGE SCALE GENOMIC DNA]</scope>
    <source>
        <strain evidence="2 3">ATCC 15676</strain>
    </source>
</reference>
<evidence type="ECO:0000313" key="3">
    <source>
        <dbReference type="Proteomes" id="UP000254425"/>
    </source>
</evidence>
<dbReference type="EMBL" id="CP031320">
    <property type="protein sequence ID" value="AXK35720.1"/>
    <property type="molecule type" value="Genomic_DNA"/>
</dbReference>
<dbReference type="AlphaFoldDB" id="A0A345XVQ4"/>